<dbReference type="InterPro" id="IPR051828">
    <property type="entry name" value="HAD-like_hydrolase_domain"/>
</dbReference>
<dbReference type="Gene3D" id="1.10.150.240">
    <property type="entry name" value="Putative phosphatase, domain 2"/>
    <property type="match status" value="1"/>
</dbReference>
<reference evidence="3 4" key="1">
    <citation type="submission" date="2018-08" db="EMBL/GenBank/DDBJ databases">
        <title>A genome reference for cultivated species of the human gut microbiota.</title>
        <authorList>
            <person name="Zou Y."/>
            <person name="Xue W."/>
            <person name="Luo G."/>
        </authorList>
    </citation>
    <scope>NUCLEOTIDE SEQUENCE [LARGE SCALE GENOMIC DNA]</scope>
    <source>
        <strain evidence="2 3">AF37-4</strain>
        <strain evidence="1 4">AM23-22</strain>
    </source>
</reference>
<dbReference type="EMBL" id="QROT01000014">
    <property type="protein sequence ID" value="RHL42728.1"/>
    <property type="molecule type" value="Genomic_DNA"/>
</dbReference>
<dbReference type="PANTHER" id="PTHR46191:SF2">
    <property type="entry name" value="HALOACID DEHALOGENASE-LIKE HYDROLASE DOMAIN-CONTAINING PROTEIN 3"/>
    <property type="match status" value="1"/>
</dbReference>
<evidence type="ECO:0000313" key="4">
    <source>
        <dbReference type="Proteomes" id="UP000286186"/>
    </source>
</evidence>
<dbReference type="SFLD" id="SFLDG01129">
    <property type="entry name" value="C1.5:_HAD__Beta-PGM__Phosphata"/>
    <property type="match status" value="1"/>
</dbReference>
<dbReference type="NCBIfam" id="TIGR01549">
    <property type="entry name" value="HAD-SF-IA-v1"/>
    <property type="match status" value="1"/>
</dbReference>
<gene>
    <name evidence="2" type="ORF">DW018_12435</name>
    <name evidence="1" type="ORF">DW652_11215</name>
</gene>
<dbReference type="AlphaFoldDB" id="A0A414R1H3"/>
<accession>A0A414R1H3</accession>
<dbReference type="SUPFAM" id="SSF56784">
    <property type="entry name" value="HAD-like"/>
    <property type="match status" value="1"/>
</dbReference>
<evidence type="ECO:0000313" key="2">
    <source>
        <dbReference type="EMBL" id="RHL42728.1"/>
    </source>
</evidence>
<sequence length="250" mass="28678">MENIKMSIQKPKMILFDYGHTLLYEIGHNAEKGNKAIYQYIKSNPKNISFQEFNKIVNSTFKKINECGNGIDICEKNFLRLVYGYMNIELSVSLEEAESIIWNGVSECDIMPNANKILDYLNKNDIRSGVISNMCWSGKSLKDRLNRLLPNNKLEFAITSGDYIFKKPNKMLFGIALNRAGLNAEEVWYCGDSVKADIYGAHNAGIFPVLYEGKTEEKNSFEGQNEGDEIDFDYFKINNWDELIEKIETI</sequence>
<organism evidence="1 4">
    <name type="scientific">Eubacterium ventriosum</name>
    <dbReference type="NCBI Taxonomy" id="39496"/>
    <lineage>
        <taxon>Bacteria</taxon>
        <taxon>Bacillati</taxon>
        <taxon>Bacillota</taxon>
        <taxon>Clostridia</taxon>
        <taxon>Eubacteriales</taxon>
        <taxon>Eubacteriaceae</taxon>
        <taxon>Eubacterium</taxon>
    </lineage>
</organism>
<evidence type="ECO:0000313" key="3">
    <source>
        <dbReference type="Proteomes" id="UP000283314"/>
    </source>
</evidence>
<dbReference type="InterPro" id="IPR006439">
    <property type="entry name" value="HAD-SF_hydro_IA"/>
</dbReference>
<proteinExistence type="predicted"/>
<dbReference type="Proteomes" id="UP000286186">
    <property type="component" value="Unassembled WGS sequence"/>
</dbReference>
<name>A0A414R1H3_9FIRM</name>
<comment type="caution">
    <text evidence="1">The sequence shown here is derived from an EMBL/GenBank/DDBJ whole genome shotgun (WGS) entry which is preliminary data.</text>
</comment>
<dbReference type="Proteomes" id="UP000283314">
    <property type="component" value="Unassembled WGS sequence"/>
</dbReference>
<dbReference type="InterPro" id="IPR023198">
    <property type="entry name" value="PGP-like_dom2"/>
</dbReference>
<dbReference type="EMBL" id="QRHR01000017">
    <property type="protein sequence ID" value="RHF86869.1"/>
    <property type="molecule type" value="Genomic_DNA"/>
</dbReference>
<dbReference type="Gene3D" id="3.40.50.1000">
    <property type="entry name" value="HAD superfamily/HAD-like"/>
    <property type="match status" value="1"/>
</dbReference>
<dbReference type="InterPro" id="IPR041492">
    <property type="entry name" value="HAD_2"/>
</dbReference>
<protein>
    <submittedName>
        <fullName evidence="1">HAD family hydrolase</fullName>
    </submittedName>
</protein>
<evidence type="ECO:0000313" key="1">
    <source>
        <dbReference type="EMBL" id="RHF86869.1"/>
    </source>
</evidence>
<dbReference type="SFLD" id="SFLDS00003">
    <property type="entry name" value="Haloacid_Dehalogenase"/>
    <property type="match status" value="1"/>
</dbReference>
<dbReference type="PANTHER" id="PTHR46191">
    <property type="match status" value="1"/>
</dbReference>
<dbReference type="InterPro" id="IPR036412">
    <property type="entry name" value="HAD-like_sf"/>
</dbReference>
<dbReference type="Pfam" id="PF13419">
    <property type="entry name" value="HAD_2"/>
    <property type="match status" value="1"/>
</dbReference>
<keyword evidence="1" id="KW-0378">Hydrolase</keyword>
<dbReference type="GO" id="GO:0016787">
    <property type="term" value="F:hydrolase activity"/>
    <property type="evidence" value="ECO:0007669"/>
    <property type="project" value="UniProtKB-KW"/>
</dbReference>
<dbReference type="InterPro" id="IPR023214">
    <property type="entry name" value="HAD_sf"/>
</dbReference>